<dbReference type="InParanoid" id="A0A1S3KEI3"/>
<dbReference type="InterPro" id="IPR049337">
    <property type="entry name" value="TOR1A_C"/>
</dbReference>
<evidence type="ECO:0000259" key="1">
    <source>
        <dbReference type="Pfam" id="PF21376"/>
    </source>
</evidence>
<dbReference type="KEGG" id="lak:106181257"/>
<proteinExistence type="predicted"/>
<dbReference type="GO" id="GO:0005524">
    <property type="term" value="F:ATP binding"/>
    <property type="evidence" value="ECO:0007669"/>
    <property type="project" value="InterPro"/>
</dbReference>
<dbReference type="PANTHER" id="PTHR10760:SF2">
    <property type="entry name" value="LD13476P-RELATED"/>
    <property type="match status" value="1"/>
</dbReference>
<dbReference type="GO" id="GO:0005737">
    <property type="term" value="C:cytoplasm"/>
    <property type="evidence" value="ECO:0007669"/>
    <property type="project" value="UniProtKB-ARBA"/>
</dbReference>
<sequence>MVNTGGNAITEHTIAHWEKGKRREEIRHKDMENVIILSAYNEHGGLWHSNIIEMNLISSFVPFLPLERKHVKMCIRDDLKAKNISDEKITEEILSKVADELQYHPPSKQLFSKSGCKRVSQKVDLILEDFDND</sequence>
<keyword evidence="2" id="KW-1185">Reference proteome</keyword>
<dbReference type="Pfam" id="PF21376">
    <property type="entry name" value="TOR1A_C"/>
    <property type="match status" value="1"/>
</dbReference>
<protein>
    <submittedName>
        <fullName evidence="3">Torsin-1A-like</fullName>
    </submittedName>
</protein>
<feature type="domain" description="Torsin-1A C-terminal" evidence="1">
    <location>
        <begin position="66"/>
        <end position="124"/>
    </location>
</feature>
<dbReference type="STRING" id="7574.A0A1S3KEI3"/>
<evidence type="ECO:0000313" key="3">
    <source>
        <dbReference type="RefSeq" id="XP_013421040.1"/>
    </source>
</evidence>
<name>A0A1S3KEI3_LINAN</name>
<dbReference type="OrthoDB" id="19623at2759"/>
<dbReference type="GO" id="GO:0016887">
    <property type="term" value="F:ATP hydrolysis activity"/>
    <property type="evidence" value="ECO:0007669"/>
    <property type="project" value="InterPro"/>
</dbReference>
<accession>A0A1S3KEI3</accession>
<dbReference type="PANTHER" id="PTHR10760">
    <property type="entry name" value="TORSIN"/>
    <property type="match status" value="1"/>
</dbReference>
<dbReference type="AlphaFoldDB" id="A0A1S3KEI3"/>
<dbReference type="InterPro" id="IPR010448">
    <property type="entry name" value="Torsin"/>
</dbReference>
<gene>
    <name evidence="3" type="primary">LOC106181257</name>
</gene>
<organism evidence="2 3">
    <name type="scientific">Lingula anatina</name>
    <name type="common">Brachiopod</name>
    <name type="synonym">Lingula unguis</name>
    <dbReference type="NCBI Taxonomy" id="7574"/>
    <lineage>
        <taxon>Eukaryota</taxon>
        <taxon>Metazoa</taxon>
        <taxon>Spiralia</taxon>
        <taxon>Lophotrochozoa</taxon>
        <taxon>Brachiopoda</taxon>
        <taxon>Linguliformea</taxon>
        <taxon>Lingulata</taxon>
        <taxon>Lingulida</taxon>
        <taxon>Linguloidea</taxon>
        <taxon>Lingulidae</taxon>
        <taxon>Lingula</taxon>
    </lineage>
</organism>
<reference evidence="3" key="1">
    <citation type="submission" date="2025-08" db="UniProtKB">
        <authorList>
            <consortium name="RefSeq"/>
        </authorList>
    </citation>
    <scope>IDENTIFICATION</scope>
    <source>
        <tissue evidence="3">Gonads</tissue>
    </source>
</reference>
<dbReference type="GeneID" id="106181257"/>
<dbReference type="Proteomes" id="UP000085678">
    <property type="component" value="Unplaced"/>
</dbReference>
<evidence type="ECO:0000313" key="2">
    <source>
        <dbReference type="Proteomes" id="UP000085678"/>
    </source>
</evidence>
<dbReference type="RefSeq" id="XP_013421040.1">
    <property type="nucleotide sequence ID" value="XM_013565586.1"/>
</dbReference>